<sequence length="498" mass="50343">MTEATTATTAPRSPRPVPRPLPTARAGRDAGRRGAGRFGGPAAGHPTVPLVLATALLVCVPVPARTPGDLVGGGGVTVADVASAVLVGCCAVSVLRARRRPLGVPAVVVTAAPAVALALATVASRDPAASLAGFVRLLQVFVLVPLAVLLALRSRRHARLLAAALVGVALFQGAVGVHQFVTGTGASYQGENIRAVGTFGPLDVMGMSSAVSCGVVVALAVGLAPPPGASRRLRIAASATAVVLLVPLVLSFSRGAWLSTAVACTAVLFLAGARTALRVLAVLAAAAVVLVGGVGVGGKLVAERASSITEVTEAPDQSVTDRYAMWAAALAMWREDPVTGVGPKGFPDHRDTHASLALSAASDTAGAGHAFHRQPLLSPHNMYLLLLAEQGTVGAVAFTGGWAALLVLGVRRLRAARAAARRARRDAPHGTDPATDCGLAAVGLLVLVCVDFLYADIGGPSTVLTALALGLAAWWALSPAVPDEGAATTLHRKDVCRR</sequence>
<feature type="transmembrane region" description="Helical" evidence="6">
    <location>
        <begin position="102"/>
        <end position="123"/>
    </location>
</feature>
<feature type="transmembrane region" description="Helical" evidence="6">
    <location>
        <begin position="392"/>
        <end position="413"/>
    </location>
</feature>
<dbReference type="InterPro" id="IPR051533">
    <property type="entry name" value="WaaL-like"/>
</dbReference>
<feature type="compositionally biased region" description="Low complexity" evidence="5">
    <location>
        <begin position="1"/>
        <end position="12"/>
    </location>
</feature>
<feature type="domain" description="O-antigen ligase-related" evidence="7">
    <location>
        <begin position="240"/>
        <end position="398"/>
    </location>
</feature>
<keyword evidence="9" id="KW-1185">Reference proteome</keyword>
<evidence type="ECO:0000256" key="4">
    <source>
        <dbReference type="ARBA" id="ARBA00023136"/>
    </source>
</evidence>
<comment type="caution">
    <text evidence="8">The sequence shown here is derived from an EMBL/GenBank/DDBJ whole genome shotgun (WGS) entry which is preliminary data.</text>
</comment>
<feature type="transmembrane region" description="Helical" evidence="6">
    <location>
        <begin position="233"/>
        <end position="250"/>
    </location>
</feature>
<dbReference type="Pfam" id="PF04932">
    <property type="entry name" value="Wzy_C"/>
    <property type="match status" value="1"/>
</dbReference>
<evidence type="ECO:0000256" key="1">
    <source>
        <dbReference type="ARBA" id="ARBA00004141"/>
    </source>
</evidence>
<feature type="transmembrane region" description="Helical" evidence="6">
    <location>
        <begin position="461"/>
        <end position="477"/>
    </location>
</feature>
<evidence type="ECO:0000256" key="5">
    <source>
        <dbReference type="SAM" id="MobiDB-lite"/>
    </source>
</evidence>
<accession>A0A6G2BHP4</accession>
<feature type="transmembrane region" description="Helical" evidence="6">
    <location>
        <begin position="70"/>
        <end position="95"/>
    </location>
</feature>
<feature type="transmembrane region" description="Helical" evidence="6">
    <location>
        <begin position="434"/>
        <end position="455"/>
    </location>
</feature>
<feature type="transmembrane region" description="Helical" evidence="6">
    <location>
        <begin position="201"/>
        <end position="221"/>
    </location>
</feature>
<feature type="region of interest" description="Disordered" evidence="5">
    <location>
        <begin position="1"/>
        <end position="41"/>
    </location>
</feature>
<gene>
    <name evidence="8" type="ORF">F0L17_22355</name>
</gene>
<dbReference type="InterPro" id="IPR007016">
    <property type="entry name" value="O-antigen_ligase-rel_domated"/>
</dbReference>
<dbReference type="PANTHER" id="PTHR37422:SF13">
    <property type="entry name" value="LIPOPOLYSACCHARIDE BIOSYNTHESIS PROTEIN PA4999-RELATED"/>
    <property type="match status" value="1"/>
</dbReference>
<dbReference type="AlphaFoldDB" id="A0A6G2BHP4"/>
<feature type="transmembrane region" description="Helical" evidence="6">
    <location>
        <begin position="280"/>
        <end position="302"/>
    </location>
</feature>
<evidence type="ECO:0000256" key="6">
    <source>
        <dbReference type="SAM" id="Phobius"/>
    </source>
</evidence>
<feature type="transmembrane region" description="Helical" evidence="6">
    <location>
        <begin position="129"/>
        <end position="152"/>
    </location>
</feature>
<reference evidence="8 9" key="1">
    <citation type="submission" date="2019-11" db="EMBL/GenBank/DDBJ databases">
        <authorList>
            <person name="Yuan L."/>
        </authorList>
    </citation>
    <scope>NUCLEOTIDE SEQUENCE [LARGE SCALE GENOMIC DNA]</scope>
    <source>
        <strain evidence="8 9">TRM43335</strain>
    </source>
</reference>
<evidence type="ECO:0000256" key="2">
    <source>
        <dbReference type="ARBA" id="ARBA00022692"/>
    </source>
</evidence>
<keyword evidence="2 6" id="KW-0812">Transmembrane</keyword>
<comment type="subcellular location">
    <subcellularLocation>
        <location evidence="1">Membrane</location>
        <topology evidence="1">Multi-pass membrane protein</topology>
    </subcellularLocation>
</comment>
<dbReference type="Proteomes" id="UP000473014">
    <property type="component" value="Unassembled WGS sequence"/>
</dbReference>
<feature type="transmembrane region" description="Helical" evidence="6">
    <location>
        <begin position="42"/>
        <end position="64"/>
    </location>
</feature>
<feature type="transmembrane region" description="Helical" evidence="6">
    <location>
        <begin position="159"/>
        <end position="181"/>
    </location>
</feature>
<keyword evidence="3 6" id="KW-1133">Transmembrane helix</keyword>
<evidence type="ECO:0000313" key="8">
    <source>
        <dbReference type="EMBL" id="MTE21807.1"/>
    </source>
</evidence>
<feature type="transmembrane region" description="Helical" evidence="6">
    <location>
        <begin position="256"/>
        <end position="273"/>
    </location>
</feature>
<organism evidence="8 9">
    <name type="scientific">Streptomyces taklimakanensis</name>
    <dbReference type="NCBI Taxonomy" id="2569853"/>
    <lineage>
        <taxon>Bacteria</taxon>
        <taxon>Bacillati</taxon>
        <taxon>Actinomycetota</taxon>
        <taxon>Actinomycetes</taxon>
        <taxon>Kitasatosporales</taxon>
        <taxon>Streptomycetaceae</taxon>
        <taxon>Streptomyces</taxon>
    </lineage>
</organism>
<dbReference type="EMBL" id="WIXO01000001">
    <property type="protein sequence ID" value="MTE21807.1"/>
    <property type="molecule type" value="Genomic_DNA"/>
</dbReference>
<evidence type="ECO:0000259" key="7">
    <source>
        <dbReference type="Pfam" id="PF04932"/>
    </source>
</evidence>
<dbReference type="PANTHER" id="PTHR37422">
    <property type="entry name" value="TEICHURONIC ACID BIOSYNTHESIS PROTEIN TUAE"/>
    <property type="match status" value="1"/>
</dbReference>
<evidence type="ECO:0000256" key="3">
    <source>
        <dbReference type="ARBA" id="ARBA00022989"/>
    </source>
</evidence>
<protein>
    <recommendedName>
        <fullName evidence="7">O-antigen ligase-related domain-containing protein</fullName>
    </recommendedName>
</protein>
<dbReference type="GO" id="GO:0016020">
    <property type="term" value="C:membrane"/>
    <property type="evidence" value="ECO:0007669"/>
    <property type="project" value="UniProtKB-SubCell"/>
</dbReference>
<evidence type="ECO:0000313" key="9">
    <source>
        <dbReference type="Proteomes" id="UP000473014"/>
    </source>
</evidence>
<keyword evidence="4 6" id="KW-0472">Membrane</keyword>
<name>A0A6G2BHP4_9ACTN</name>
<proteinExistence type="predicted"/>